<gene>
    <name evidence="1" type="ORF">HZY62_11955</name>
    <name evidence="2" type="ORF">LX92_02015</name>
</gene>
<reference evidence="1 4" key="2">
    <citation type="submission" date="2020-07" db="EMBL/GenBank/DDBJ databases">
        <title>The draft genome sequence of Maribacter polysiphoniae KCTC 22021.</title>
        <authorList>
            <person name="Mu L."/>
        </authorList>
    </citation>
    <scope>NUCLEOTIDE SEQUENCE [LARGE SCALE GENOMIC DNA]</scope>
    <source>
        <strain evidence="1 4">KCTC 22021</strain>
    </source>
</reference>
<accession>A0A316EKG8</accession>
<dbReference type="Gene3D" id="3.40.1260.10">
    <property type="entry name" value="DsrEFH-like"/>
    <property type="match status" value="1"/>
</dbReference>
<evidence type="ECO:0000313" key="2">
    <source>
        <dbReference type="EMBL" id="PWK23450.1"/>
    </source>
</evidence>
<comment type="caution">
    <text evidence="2">The sequence shown here is derived from an EMBL/GenBank/DDBJ whole genome shotgun (WGS) entry which is preliminary data.</text>
</comment>
<organism evidence="2 3">
    <name type="scientific">Maribacter polysiphoniae</name>
    <dbReference type="NCBI Taxonomy" id="429344"/>
    <lineage>
        <taxon>Bacteria</taxon>
        <taxon>Pseudomonadati</taxon>
        <taxon>Bacteroidota</taxon>
        <taxon>Flavobacteriia</taxon>
        <taxon>Flavobacteriales</taxon>
        <taxon>Flavobacteriaceae</taxon>
        <taxon>Maribacter</taxon>
    </lineage>
</organism>
<protein>
    <submittedName>
        <fullName evidence="1">DsrE family protein</fullName>
    </submittedName>
    <submittedName>
        <fullName evidence="2">Intracellular sulfur oxidation DsrE/DsrF family protein</fullName>
    </submittedName>
</protein>
<evidence type="ECO:0000313" key="3">
    <source>
        <dbReference type="Proteomes" id="UP000245667"/>
    </source>
</evidence>
<dbReference type="EMBL" id="QGGQ01000004">
    <property type="protein sequence ID" value="PWK23450.1"/>
    <property type="molecule type" value="Genomic_DNA"/>
</dbReference>
<dbReference type="InterPro" id="IPR003787">
    <property type="entry name" value="Sulphur_relay_DsrE/F-like"/>
</dbReference>
<dbReference type="InterPro" id="IPR027396">
    <property type="entry name" value="DsrEFH-like"/>
</dbReference>
<dbReference type="RefSeq" id="WP_109650173.1">
    <property type="nucleotide sequence ID" value="NZ_JACWLN010000004.1"/>
</dbReference>
<dbReference type="Proteomes" id="UP000245667">
    <property type="component" value="Unassembled WGS sequence"/>
</dbReference>
<dbReference type="EMBL" id="JACWLN010000004">
    <property type="protein sequence ID" value="MBD1261308.1"/>
    <property type="molecule type" value="Genomic_DNA"/>
</dbReference>
<evidence type="ECO:0000313" key="4">
    <source>
        <dbReference type="Proteomes" id="UP000651837"/>
    </source>
</evidence>
<dbReference type="PANTHER" id="PTHR37691">
    <property type="entry name" value="BLR3518 PROTEIN"/>
    <property type="match status" value="1"/>
</dbReference>
<dbReference type="AlphaFoldDB" id="A0A316EKG8"/>
<keyword evidence="4" id="KW-1185">Reference proteome</keyword>
<dbReference type="Pfam" id="PF02635">
    <property type="entry name" value="DsrE"/>
    <property type="match status" value="1"/>
</dbReference>
<dbReference type="OrthoDB" id="7206705at2"/>
<reference evidence="2 3" key="1">
    <citation type="submission" date="2018-05" db="EMBL/GenBank/DDBJ databases">
        <title>Genomic Encyclopedia of Archaeal and Bacterial Type Strains, Phase II (KMG-II): from individual species to whole genera.</title>
        <authorList>
            <person name="Goeker M."/>
        </authorList>
    </citation>
    <scope>NUCLEOTIDE SEQUENCE [LARGE SCALE GENOMIC DNA]</scope>
    <source>
        <strain evidence="2 3">DSM 23514</strain>
    </source>
</reference>
<sequence length="180" mass="19874">MPQFNSIPLFLGFILSLSMGAQTKKAGPIILDFGEVWTINAPDFKTDTSMDFKAVFDIMNSPDEHRTLNSSIETAARFLNMHAQNGVPIEQLKIALVVHSKASKDIMNNEAYQKRYGTNNPNIDLVKALIDAGAQVVFCGQSAMSRGIAQKELIDGVQLSLSAMTALIQFQNNDYKTIKF</sequence>
<dbReference type="SUPFAM" id="SSF75169">
    <property type="entry name" value="DsrEFH-like"/>
    <property type="match status" value="1"/>
</dbReference>
<proteinExistence type="predicted"/>
<dbReference type="Proteomes" id="UP000651837">
    <property type="component" value="Unassembled WGS sequence"/>
</dbReference>
<evidence type="ECO:0000313" key="1">
    <source>
        <dbReference type="EMBL" id="MBD1261308.1"/>
    </source>
</evidence>
<dbReference type="PANTHER" id="PTHR37691:SF1">
    <property type="entry name" value="BLR3518 PROTEIN"/>
    <property type="match status" value="1"/>
</dbReference>
<name>A0A316EKG8_9FLAO</name>